<keyword evidence="1" id="KW-0812">Transmembrane</keyword>
<feature type="transmembrane region" description="Helical" evidence="1">
    <location>
        <begin position="229"/>
        <end position="260"/>
    </location>
</feature>
<feature type="transmembrane region" description="Helical" evidence="1">
    <location>
        <begin position="136"/>
        <end position="154"/>
    </location>
</feature>
<feature type="transmembrane region" description="Helical" evidence="1">
    <location>
        <begin position="338"/>
        <end position="356"/>
    </location>
</feature>
<evidence type="ECO:0000256" key="1">
    <source>
        <dbReference type="SAM" id="Phobius"/>
    </source>
</evidence>
<protein>
    <recommendedName>
        <fullName evidence="4">Glycosyltransferase RgtA/B/C/D-like domain-containing protein</fullName>
    </recommendedName>
</protein>
<dbReference type="Proteomes" id="UP000176725">
    <property type="component" value="Unassembled WGS sequence"/>
</dbReference>
<feature type="transmembrane region" description="Helical" evidence="1">
    <location>
        <begin position="267"/>
        <end position="285"/>
    </location>
</feature>
<gene>
    <name evidence="2" type="ORF">A2893_06285</name>
</gene>
<feature type="transmembrane region" description="Helical" evidence="1">
    <location>
        <begin position="13"/>
        <end position="33"/>
    </location>
</feature>
<feature type="transmembrane region" description="Helical" evidence="1">
    <location>
        <begin position="393"/>
        <end position="413"/>
    </location>
</feature>
<evidence type="ECO:0000313" key="3">
    <source>
        <dbReference type="Proteomes" id="UP000176725"/>
    </source>
</evidence>
<reference evidence="2 3" key="1">
    <citation type="journal article" date="2016" name="Nat. Commun.">
        <title>Thousands of microbial genomes shed light on interconnected biogeochemical processes in an aquifer system.</title>
        <authorList>
            <person name="Anantharaman K."/>
            <person name="Brown C.T."/>
            <person name="Hug L.A."/>
            <person name="Sharon I."/>
            <person name="Castelle C.J."/>
            <person name="Probst A.J."/>
            <person name="Thomas B.C."/>
            <person name="Singh A."/>
            <person name="Wilkins M.J."/>
            <person name="Karaoz U."/>
            <person name="Brodie E.L."/>
            <person name="Williams K.H."/>
            <person name="Hubbard S.S."/>
            <person name="Banfield J.F."/>
        </authorList>
    </citation>
    <scope>NUCLEOTIDE SEQUENCE [LARGE SCALE GENOMIC DNA]</scope>
</reference>
<dbReference type="STRING" id="1802521.A2893_06285"/>
<name>A0A1F8BMP4_9BACT</name>
<comment type="caution">
    <text evidence="2">The sequence shown here is derived from an EMBL/GenBank/DDBJ whole genome shotgun (WGS) entry which is preliminary data.</text>
</comment>
<sequence length="549" mass="63188">MVMRGMKDLSKKINFWEIFFFAILFIFSSFLMWKTFRVNSSGNMQVATRVWSDFAATIPLIRSFSYGSNFPIQYPIFAGPPIRYHFVFFAVVGFLEKIGLRIDWALNGLSVLGFFLLCFVIYLVGKTVFKSRSVGILSVILFLFNGSFGFLEFFKRHPLSLNTFTDIIKNTEFSSFGPYDGKIVSAFWSLNIFTNQRHLSLAYASFIFLVLSIFYFSKHPKKFTWTLSLLLGIFLGLFPFIHLAVFAMMGIAIFTFFILYPKIRVKLIVLGLIAITLAVPQYFYMGKSANQTELFNPGYLIGNKTPFGILTYWIMNLGIGLLLAPVGFIFAKRSQRKVFLPFLILFLVGNLFRFSAEVAANHKFFNLFVIGMNFYVALTLVKIWRVKIFGKIAAILLLIPLTLTGIIDFFPIVNDRHIELLDYPNDPKVSFIVENTDPDSTFLNSQFLYHPASVAGRKIFMGWPYFPWSAGYDTHERGQKLDALYSSNNKVFVCNLLLQSNIDYVTVQDTSNDRDFPDINIDFFEQNFRLIYKDSESEFRIFDVSSSCR</sequence>
<evidence type="ECO:0000313" key="2">
    <source>
        <dbReference type="EMBL" id="OGM64605.1"/>
    </source>
</evidence>
<organism evidence="2 3">
    <name type="scientific">Candidatus Woesebacteria bacterium RIFCSPLOWO2_01_FULL_39_25</name>
    <dbReference type="NCBI Taxonomy" id="1802521"/>
    <lineage>
        <taxon>Bacteria</taxon>
        <taxon>Candidatus Woeseibacteriota</taxon>
    </lineage>
</organism>
<keyword evidence="1" id="KW-0472">Membrane</keyword>
<keyword evidence="1" id="KW-1133">Transmembrane helix</keyword>
<accession>A0A1F8BMP4</accession>
<feature type="transmembrane region" description="Helical" evidence="1">
    <location>
        <begin position="199"/>
        <end position="217"/>
    </location>
</feature>
<feature type="transmembrane region" description="Helical" evidence="1">
    <location>
        <begin position="104"/>
        <end position="124"/>
    </location>
</feature>
<dbReference type="EMBL" id="MGHH01000008">
    <property type="protein sequence ID" value="OGM64605.1"/>
    <property type="molecule type" value="Genomic_DNA"/>
</dbReference>
<proteinExistence type="predicted"/>
<feature type="transmembrane region" description="Helical" evidence="1">
    <location>
        <begin position="305"/>
        <end position="331"/>
    </location>
</feature>
<dbReference type="AlphaFoldDB" id="A0A1F8BMP4"/>
<evidence type="ECO:0008006" key="4">
    <source>
        <dbReference type="Google" id="ProtNLM"/>
    </source>
</evidence>
<feature type="transmembrane region" description="Helical" evidence="1">
    <location>
        <begin position="72"/>
        <end position="92"/>
    </location>
</feature>
<feature type="transmembrane region" description="Helical" evidence="1">
    <location>
        <begin position="362"/>
        <end position="381"/>
    </location>
</feature>